<dbReference type="PROSITE" id="PS50931">
    <property type="entry name" value="HTH_LYSR"/>
    <property type="match status" value="1"/>
</dbReference>
<comment type="caution">
    <text evidence="6">The sequence shown here is derived from an EMBL/GenBank/DDBJ whole genome shotgun (WGS) entry which is preliminary data.</text>
</comment>
<evidence type="ECO:0000313" key="6">
    <source>
        <dbReference type="EMBL" id="MDT9000768.1"/>
    </source>
</evidence>
<evidence type="ECO:0000256" key="4">
    <source>
        <dbReference type="ARBA" id="ARBA00023163"/>
    </source>
</evidence>
<dbReference type="CDD" id="cd08422">
    <property type="entry name" value="PBP2_CrgA_like"/>
    <property type="match status" value="1"/>
</dbReference>
<keyword evidence="2" id="KW-0805">Transcription regulation</keyword>
<proteinExistence type="inferred from homology"/>
<dbReference type="InterPro" id="IPR000847">
    <property type="entry name" value="LysR_HTH_N"/>
</dbReference>
<evidence type="ECO:0000256" key="3">
    <source>
        <dbReference type="ARBA" id="ARBA00023125"/>
    </source>
</evidence>
<dbReference type="InterPro" id="IPR036388">
    <property type="entry name" value="WH-like_DNA-bd_sf"/>
</dbReference>
<dbReference type="PANTHER" id="PTHR30537">
    <property type="entry name" value="HTH-TYPE TRANSCRIPTIONAL REGULATOR"/>
    <property type="match status" value="1"/>
</dbReference>
<dbReference type="PRINTS" id="PR00039">
    <property type="entry name" value="HTHLYSR"/>
</dbReference>
<accession>A0ABU3PDY6</accession>
<keyword evidence="3" id="KW-0238">DNA-binding</keyword>
<keyword evidence="7" id="KW-1185">Reference proteome</keyword>
<dbReference type="RefSeq" id="WP_315651650.1">
    <property type="nucleotide sequence ID" value="NZ_JAVXZY010000006.1"/>
</dbReference>
<dbReference type="InterPro" id="IPR005119">
    <property type="entry name" value="LysR_subst-bd"/>
</dbReference>
<reference evidence="6" key="1">
    <citation type="submission" date="2023-09" db="EMBL/GenBank/DDBJ databases">
        <title>Paucibacter sp. APW11 Genome sequencing and assembly.</title>
        <authorList>
            <person name="Kim I."/>
        </authorList>
    </citation>
    <scope>NUCLEOTIDE SEQUENCE</scope>
    <source>
        <strain evidence="6">APW11</strain>
    </source>
</reference>
<dbReference type="Pfam" id="PF03466">
    <property type="entry name" value="LysR_substrate"/>
    <property type="match status" value="1"/>
</dbReference>
<dbReference type="SUPFAM" id="SSF53850">
    <property type="entry name" value="Periplasmic binding protein-like II"/>
    <property type="match status" value="1"/>
</dbReference>
<dbReference type="Gene3D" id="3.40.190.290">
    <property type="match status" value="1"/>
</dbReference>
<evidence type="ECO:0000256" key="1">
    <source>
        <dbReference type="ARBA" id="ARBA00009437"/>
    </source>
</evidence>
<dbReference type="EMBL" id="JAVXZY010000006">
    <property type="protein sequence ID" value="MDT9000768.1"/>
    <property type="molecule type" value="Genomic_DNA"/>
</dbReference>
<gene>
    <name evidence="6" type="ORF">RQP53_15940</name>
</gene>
<protein>
    <submittedName>
        <fullName evidence="6">LysR family transcriptional regulator</fullName>
    </submittedName>
</protein>
<feature type="domain" description="HTH lysR-type" evidence="5">
    <location>
        <begin position="3"/>
        <end position="60"/>
    </location>
</feature>
<comment type="similarity">
    <text evidence="1">Belongs to the LysR transcriptional regulatory family.</text>
</comment>
<keyword evidence="4" id="KW-0804">Transcription</keyword>
<evidence type="ECO:0000259" key="5">
    <source>
        <dbReference type="PROSITE" id="PS50931"/>
    </source>
</evidence>
<evidence type="ECO:0000313" key="7">
    <source>
        <dbReference type="Proteomes" id="UP001246372"/>
    </source>
</evidence>
<dbReference type="Gene3D" id="1.10.10.10">
    <property type="entry name" value="Winged helix-like DNA-binding domain superfamily/Winged helix DNA-binding domain"/>
    <property type="match status" value="1"/>
</dbReference>
<dbReference type="Proteomes" id="UP001246372">
    <property type="component" value="Unassembled WGS sequence"/>
</dbReference>
<name>A0ABU3PDY6_9BURK</name>
<dbReference type="SUPFAM" id="SSF46785">
    <property type="entry name" value="Winged helix' DNA-binding domain"/>
    <property type="match status" value="1"/>
</dbReference>
<sequence length="314" mass="34504">MSLDADDLLVFARVMEAGSFSRAAERLHWPKSSVSRRIAALEQRLGEKLLQRSTRSLTLTEFGSGVLEHAKALSAEVDGALALALHRQQRPRGRLRVSMPGDFANQVLAGMLSRFVLDYPEVQLELDLSPRRVDLVAEGFDLAVRMGELPEDSQLAARRLALFITGLYASPGYLARHGEPQLPEALSSMHGLMILGRSGEALPWHLIKGEGAAQRSWRGMPSQRSLVNAPDMLLRMACADVGIAAVGAHFAQPLVDEGRLLRVLPDWCLAPVPCWAVFPERRLMPLRTRLFLEAMSAALAPCQGQVQPNPVTPR</sequence>
<organism evidence="6 7">
    <name type="scientific">Roseateles aquae</name>
    <dbReference type="NCBI Taxonomy" id="3077235"/>
    <lineage>
        <taxon>Bacteria</taxon>
        <taxon>Pseudomonadati</taxon>
        <taxon>Pseudomonadota</taxon>
        <taxon>Betaproteobacteria</taxon>
        <taxon>Burkholderiales</taxon>
        <taxon>Sphaerotilaceae</taxon>
        <taxon>Roseateles</taxon>
    </lineage>
</organism>
<dbReference type="InterPro" id="IPR058163">
    <property type="entry name" value="LysR-type_TF_proteobact-type"/>
</dbReference>
<dbReference type="PANTHER" id="PTHR30537:SF5">
    <property type="entry name" value="HTH-TYPE TRANSCRIPTIONAL ACTIVATOR TTDR-RELATED"/>
    <property type="match status" value="1"/>
</dbReference>
<evidence type="ECO:0000256" key="2">
    <source>
        <dbReference type="ARBA" id="ARBA00023015"/>
    </source>
</evidence>
<dbReference type="InterPro" id="IPR036390">
    <property type="entry name" value="WH_DNA-bd_sf"/>
</dbReference>
<dbReference type="Pfam" id="PF00126">
    <property type="entry name" value="HTH_1"/>
    <property type="match status" value="1"/>
</dbReference>